<dbReference type="Gene3D" id="3.30.40.10">
    <property type="entry name" value="Zinc/RING finger domain, C3HC4 (zinc finger)"/>
    <property type="match status" value="1"/>
</dbReference>
<comment type="caution">
    <text evidence="3">The sequence shown here is derived from an EMBL/GenBank/DDBJ whole genome shotgun (WGS) entry which is preliminary data.</text>
</comment>
<feature type="domain" description="UBP-type" evidence="2">
    <location>
        <begin position="104"/>
        <end position="153"/>
    </location>
</feature>
<keyword evidence="4" id="KW-1185">Reference proteome</keyword>
<dbReference type="HOGENOM" id="CLU_1662175_0_0_1"/>
<proteinExistence type="predicted"/>
<accession>K0KU86</accession>
<dbReference type="Proteomes" id="UP000009328">
    <property type="component" value="Unassembled WGS sequence"/>
</dbReference>
<dbReference type="EMBL" id="CAIF01000200">
    <property type="protein sequence ID" value="CCH45582.1"/>
    <property type="molecule type" value="Genomic_DNA"/>
</dbReference>
<sequence length="159" mass="17655">MSGKTPSPFSPDTSQTSISSNNSVSNSFPNYNLHNVTLNPCSHLSQVLNSNARDTVIRNFSLASKVASFNTLSSLNLPNFINTKGNKTKIDHHKILKLKSRAVKCRDCSSALGNTFMCLQCPHVGCWNKHHFIRHAKLAGHIFGGYKLYFIHDDYSSDV</sequence>
<dbReference type="AlphaFoldDB" id="K0KU86"/>
<dbReference type="InParanoid" id="K0KU86"/>
<reference evidence="3 4" key="1">
    <citation type="journal article" date="2012" name="Eukaryot. Cell">
        <title>Draft genome sequence of Wickerhamomyces ciferrii NRRL Y-1031 F-60-10.</title>
        <authorList>
            <person name="Schneider J."/>
            <person name="Andrea H."/>
            <person name="Blom J."/>
            <person name="Jaenicke S."/>
            <person name="Ruckert C."/>
            <person name="Schorsch C."/>
            <person name="Szczepanowski R."/>
            <person name="Farwick M."/>
            <person name="Goesmann A."/>
            <person name="Puhler A."/>
            <person name="Schaffer S."/>
            <person name="Tauch A."/>
            <person name="Kohler T."/>
            <person name="Brinkrolf K."/>
        </authorList>
    </citation>
    <scope>NUCLEOTIDE SEQUENCE [LARGE SCALE GENOMIC DNA]</scope>
    <source>
        <strain evidence="4">ATCC 14091 / BCRC 22168 / CBS 111 / JCM 3599 / NBRC 0793 / NRRL Y-1031 F-60-10</strain>
    </source>
</reference>
<dbReference type="Pfam" id="PF02148">
    <property type="entry name" value="zf-UBP"/>
    <property type="match status" value="1"/>
</dbReference>
<gene>
    <name evidence="3" type="ORF">BN7_5164</name>
</gene>
<dbReference type="SMART" id="SM00290">
    <property type="entry name" value="ZnF_UBP"/>
    <property type="match status" value="1"/>
</dbReference>
<organism evidence="3 4">
    <name type="scientific">Wickerhamomyces ciferrii (strain ATCC 14091 / BCRC 22168 / CBS 111 / JCM 3599 / NBRC 0793 / NRRL Y-1031 F-60-10)</name>
    <name type="common">Yeast</name>
    <name type="synonym">Pichia ciferrii</name>
    <dbReference type="NCBI Taxonomy" id="1206466"/>
    <lineage>
        <taxon>Eukaryota</taxon>
        <taxon>Fungi</taxon>
        <taxon>Dikarya</taxon>
        <taxon>Ascomycota</taxon>
        <taxon>Saccharomycotina</taxon>
        <taxon>Saccharomycetes</taxon>
        <taxon>Phaffomycetales</taxon>
        <taxon>Wickerhamomycetaceae</taxon>
        <taxon>Wickerhamomyces</taxon>
    </lineage>
</organism>
<dbReference type="EC" id="3.1.2.15" evidence="3"/>
<evidence type="ECO:0000313" key="4">
    <source>
        <dbReference type="Proteomes" id="UP000009328"/>
    </source>
</evidence>
<dbReference type="SUPFAM" id="SSF57850">
    <property type="entry name" value="RING/U-box"/>
    <property type="match status" value="1"/>
</dbReference>
<feature type="compositionally biased region" description="Polar residues" evidence="1">
    <location>
        <begin position="1"/>
        <end position="13"/>
    </location>
</feature>
<protein>
    <submittedName>
        <fullName evidence="3">Ubiquitin carboxyl-terminal hydrolase</fullName>
        <ecNumber evidence="3">3.1.2.15</ecNumber>
    </submittedName>
</protein>
<feature type="region of interest" description="Disordered" evidence="1">
    <location>
        <begin position="1"/>
        <end position="21"/>
    </location>
</feature>
<keyword evidence="3" id="KW-0378">Hydrolase</keyword>
<dbReference type="GO" id="GO:0016787">
    <property type="term" value="F:hydrolase activity"/>
    <property type="evidence" value="ECO:0007669"/>
    <property type="project" value="UniProtKB-KW"/>
</dbReference>
<dbReference type="InterPro" id="IPR013083">
    <property type="entry name" value="Znf_RING/FYVE/PHD"/>
</dbReference>
<dbReference type="GO" id="GO:0008270">
    <property type="term" value="F:zinc ion binding"/>
    <property type="evidence" value="ECO:0007669"/>
    <property type="project" value="InterPro"/>
</dbReference>
<name>K0KU86_WICCF</name>
<dbReference type="InterPro" id="IPR001607">
    <property type="entry name" value="Znf_UBP"/>
</dbReference>
<dbReference type="STRING" id="1206466.K0KU86"/>
<evidence type="ECO:0000259" key="2">
    <source>
        <dbReference type="SMART" id="SM00290"/>
    </source>
</evidence>
<evidence type="ECO:0000256" key="1">
    <source>
        <dbReference type="SAM" id="MobiDB-lite"/>
    </source>
</evidence>
<evidence type="ECO:0000313" key="3">
    <source>
        <dbReference type="EMBL" id="CCH45582.1"/>
    </source>
</evidence>